<protein>
    <recommendedName>
        <fullName evidence="1">Autotransporter domain-containing protein</fullName>
    </recommendedName>
</protein>
<dbReference type="EMBL" id="AGWY01000001">
    <property type="protein sequence ID" value="EKS42458.1"/>
    <property type="molecule type" value="Genomic_DNA"/>
</dbReference>
<proteinExistence type="predicted"/>
<evidence type="ECO:0000259" key="1">
    <source>
        <dbReference type="PROSITE" id="PS51208"/>
    </source>
</evidence>
<dbReference type="AlphaFoldDB" id="K8PVR0"/>
<dbReference type="RefSeq" id="WP_002710867.1">
    <property type="nucleotide sequence ID" value="NZ_KB375281.1"/>
</dbReference>
<dbReference type="HOGENOM" id="CLU_263285_0_0_5"/>
<feature type="domain" description="Autotransporter" evidence="1">
    <location>
        <begin position="991"/>
        <end position="1278"/>
    </location>
</feature>
<keyword evidence="3" id="KW-1185">Reference proteome</keyword>
<dbReference type="OrthoDB" id="7195851at2"/>
<name>K8PVR0_9BRAD</name>
<sequence>DSAGLGGSGGNGGEGGHASAVAVTLNGSVRTSGSDANGISAVSRGGAGGSAGDCAGIYCGSSSGGGAAYGSSVNVTTLSGSAIETFGTYSNGIYAASIGGFAGSGGSSYGVVAFGSSGASAGDGGTVTVNNAGSITTHSARSYGIFAQSIGGGGGGGGSSGGLVSLGGSGSSGGNGGNVSVTNSGAITTSAANSIAIFAQSVGGSGGDGGNSGGLVSLGGNGASTTPGGIVTVSNTGTLSTQGADSQGILAQSIGGGGGNGGTSSGTFSFGGTAGGGGNGGNVTVSNGGSITTLGVNSIGIQAQSVGGGGGNVVSGGIGLSISVGGNGASSGNGGAITIDNYGAIRTNGAIALGIFAQSIGGGGGNGGTSGSYGLGAPVGIGVGGGGGSSGDGGDITITNRSTGTITTTGAGSTAIFAQSVGGGGGNGGAALTVSGTAGGGTVAVGGTGGNGGNGGTITVTNDGAITTTGINSVAIFAQSVGGGGGSGGSAIAATIGAVVPIGGGSGSIGRGGDVTVTNTSTGTIIMTGAGSVGLFAQSVGGGGGIATADSAATFALQAQGNGNGGTVSVVNHGSIIMTGDNAAGVFVQSVGGGGGVVGKSGDLLGLDPMFQGTAGGTGTGASVSLIQDRDVAAIGLNSVALLLQSAGGTGNGNIDLTVTAGTTITGGSGTGAGVGFLDGVTNTLTNYGTITSINQIAGNAMTATGGNDTVDNYGIMTGSVDLGAGLNAINNKAAALFNMGANVMVGTGNVFTNDGTMSPGAINNVFTSAVTGKIVQSSGASYQLDLDFGPSTADRINATGTGSISGKVAINFLNKYLVLPGDHQMTIVSAAGGVAHPGLSLNVAPSAIVSYGLMYPNPNDIVLGYSVTFNPVGLPPQFASIGNAINAIQTARSSPGFAPIASALFDLPDQKSLSTFYNAVGGGGAAAVQQAAFTAGTAFTSAMFDQVGSWVAGAAGGNGVVFDDRALAYAAVSPADVIANSAFRTPAPLAFSDRWRAWGAPFGSRQTIDGNTTLGTPGAAITSVGGGFGVERQFGDNAVFGFSAGGSGATYSVPDRSTNGRTEGGHLGVYGAYRDGPWYLSGSVAYGRFDNSTTRSINAAGLPSEFVMGRFASDQLSGRLELGWRQTIGRFAFTPFAAMQFASTWQRGYTETPVYGSPASLLGLTYQAQATTSLPSSLGLQFDSKFMLENGMTFAPYLRAAWVHDFMPDRHITASFNVAPGFLFSTVGTPALADSAQIVIGSELAIDRKLSLFSSLATQVASQSLAYSGMAGMKVAW</sequence>
<dbReference type="InterPro" id="IPR036709">
    <property type="entry name" value="Autotransporte_beta_dom_sf"/>
</dbReference>
<accession>K8PVR0</accession>
<dbReference type="Gene3D" id="2.40.128.130">
    <property type="entry name" value="Autotransporter beta-domain"/>
    <property type="match status" value="1"/>
</dbReference>
<reference evidence="2 3" key="1">
    <citation type="submission" date="2012-04" db="EMBL/GenBank/DDBJ databases">
        <title>The Genome Sequence of Afipia clevelandensis ATCC 49720.</title>
        <authorList>
            <consortium name="The Broad Institute Genome Sequencing Platform"/>
            <person name="Earl A."/>
            <person name="Ward D."/>
            <person name="Feldgarden M."/>
            <person name="Gevers D."/>
            <person name="Huys G."/>
            <person name="Walker B."/>
            <person name="Young S.K."/>
            <person name="Zeng Q."/>
            <person name="Gargeya S."/>
            <person name="Fitzgerald M."/>
            <person name="Haas B."/>
            <person name="Abouelleil A."/>
            <person name="Alvarado L."/>
            <person name="Arachchi H.M."/>
            <person name="Berlin A."/>
            <person name="Chapman S.B."/>
            <person name="Goldberg J."/>
            <person name="Griggs A."/>
            <person name="Gujja S."/>
            <person name="Hansen M."/>
            <person name="Howarth C."/>
            <person name="Imamovic A."/>
            <person name="Larimer J."/>
            <person name="McCowen C."/>
            <person name="Montmayeur A."/>
            <person name="Murphy C."/>
            <person name="Neiman D."/>
            <person name="Pearson M."/>
            <person name="Priest M."/>
            <person name="Roberts A."/>
            <person name="Saif S."/>
            <person name="Shea T."/>
            <person name="Sisk P."/>
            <person name="Sykes S."/>
            <person name="Wortman J."/>
            <person name="Nusbaum C."/>
            <person name="Birren B."/>
        </authorList>
    </citation>
    <scope>NUCLEOTIDE SEQUENCE [LARGE SCALE GENOMIC DNA]</scope>
    <source>
        <strain evidence="2 3">ATCC 49720</strain>
    </source>
</reference>
<dbReference type="SMART" id="SM00869">
    <property type="entry name" value="Autotransporter"/>
    <property type="match status" value="1"/>
</dbReference>
<dbReference type="Proteomes" id="UP000001095">
    <property type="component" value="Unassembled WGS sequence"/>
</dbReference>
<comment type="caution">
    <text evidence="2">The sequence shown here is derived from an EMBL/GenBank/DDBJ whole genome shotgun (WGS) entry which is preliminary data.</text>
</comment>
<dbReference type="SUPFAM" id="SSF103515">
    <property type="entry name" value="Autotransporter"/>
    <property type="match status" value="1"/>
</dbReference>
<feature type="non-terminal residue" evidence="2">
    <location>
        <position position="1"/>
    </location>
</feature>
<dbReference type="InterPro" id="IPR005546">
    <property type="entry name" value="Autotransporte_beta"/>
</dbReference>
<dbReference type="PROSITE" id="PS51208">
    <property type="entry name" value="AUTOTRANSPORTER"/>
    <property type="match status" value="1"/>
</dbReference>
<gene>
    <name evidence="2" type="ORF">HMPREF9696_00001</name>
</gene>
<evidence type="ECO:0000313" key="2">
    <source>
        <dbReference type="EMBL" id="EKS42458.1"/>
    </source>
</evidence>
<evidence type="ECO:0000313" key="3">
    <source>
        <dbReference type="Proteomes" id="UP000001095"/>
    </source>
</evidence>
<organism evidence="2 3">
    <name type="scientific">Afipia clevelandensis ATCC 49720</name>
    <dbReference type="NCBI Taxonomy" id="883079"/>
    <lineage>
        <taxon>Bacteria</taxon>
        <taxon>Pseudomonadati</taxon>
        <taxon>Pseudomonadota</taxon>
        <taxon>Alphaproteobacteria</taxon>
        <taxon>Hyphomicrobiales</taxon>
        <taxon>Nitrobacteraceae</taxon>
        <taxon>Afipia</taxon>
    </lineage>
</organism>
<dbReference type="Pfam" id="PF03797">
    <property type="entry name" value="Autotransporter"/>
    <property type="match status" value="1"/>
</dbReference>
<dbReference type="PATRIC" id="fig|883079.3.peg.1"/>